<evidence type="ECO:0000256" key="7">
    <source>
        <dbReference type="ARBA" id="ARBA00022917"/>
    </source>
</evidence>
<dbReference type="SUPFAM" id="SSF50447">
    <property type="entry name" value="Translation proteins"/>
    <property type="match status" value="1"/>
</dbReference>
<feature type="region of interest" description="Disordered" evidence="12">
    <location>
        <begin position="92"/>
        <end position="114"/>
    </location>
</feature>
<feature type="region of interest" description="Disordered" evidence="12">
    <location>
        <begin position="330"/>
        <end position="367"/>
    </location>
</feature>
<evidence type="ECO:0000256" key="9">
    <source>
        <dbReference type="ARBA" id="ARBA00049117"/>
    </source>
</evidence>
<feature type="compositionally biased region" description="Polar residues" evidence="12">
    <location>
        <begin position="169"/>
        <end position="179"/>
    </location>
</feature>
<dbReference type="PANTHER" id="PTHR23115">
    <property type="entry name" value="TRANSLATION FACTOR"/>
    <property type="match status" value="1"/>
</dbReference>
<proteinExistence type="inferred from homology"/>
<dbReference type="CDD" id="cd04093">
    <property type="entry name" value="HBS1_C_III"/>
    <property type="match status" value="1"/>
</dbReference>
<feature type="compositionally biased region" description="Acidic residues" evidence="12">
    <location>
        <begin position="351"/>
        <end position="365"/>
    </location>
</feature>
<dbReference type="SUPFAM" id="SSF50465">
    <property type="entry name" value="EF-Tu/eEF-1alpha/eIF2-gamma C-terminal domain"/>
    <property type="match status" value="1"/>
</dbReference>
<keyword evidence="5" id="KW-0378">Hydrolase</keyword>
<evidence type="ECO:0000256" key="3">
    <source>
        <dbReference type="ARBA" id="ARBA00022490"/>
    </source>
</evidence>
<dbReference type="FunFam" id="2.40.30.10:FF:000070">
    <property type="entry name" value="Translation elongation factor EF-1 subunit"/>
    <property type="match status" value="1"/>
</dbReference>
<dbReference type="PROSITE" id="PS51722">
    <property type="entry name" value="G_TR_2"/>
    <property type="match status" value="1"/>
</dbReference>
<comment type="subcellular location">
    <subcellularLocation>
        <location evidence="1">Cytoplasm</location>
    </subcellularLocation>
</comment>
<dbReference type="FunFam" id="3.40.50.300:FF:000204">
    <property type="entry name" value="Translation elongation factor Tu"/>
    <property type="match status" value="1"/>
</dbReference>
<dbReference type="CDD" id="cd01883">
    <property type="entry name" value="EF1_alpha"/>
    <property type="match status" value="1"/>
</dbReference>
<dbReference type="InterPro" id="IPR015033">
    <property type="entry name" value="HBS1-like_N"/>
</dbReference>
<keyword evidence="3" id="KW-0963">Cytoplasm</keyword>
<keyword evidence="8" id="KW-0342">GTP-binding</keyword>
<dbReference type="GO" id="GO:1990533">
    <property type="term" value="C:Dom34-Hbs1 complex"/>
    <property type="evidence" value="ECO:0007669"/>
    <property type="project" value="UniProtKB-ARBA"/>
</dbReference>
<evidence type="ECO:0000256" key="2">
    <source>
        <dbReference type="ARBA" id="ARBA00007249"/>
    </source>
</evidence>
<dbReference type="GO" id="GO:0005737">
    <property type="term" value="C:cytoplasm"/>
    <property type="evidence" value="ECO:0007669"/>
    <property type="project" value="UniProtKB-SubCell"/>
</dbReference>
<dbReference type="InterPro" id="IPR054696">
    <property type="entry name" value="GTP-eEF1A_C"/>
</dbReference>
<dbReference type="PROSITE" id="PS00301">
    <property type="entry name" value="G_TR_1"/>
    <property type="match status" value="1"/>
</dbReference>
<dbReference type="Pfam" id="PF00009">
    <property type="entry name" value="GTP_EFTU"/>
    <property type="match status" value="1"/>
</dbReference>
<evidence type="ECO:0000256" key="5">
    <source>
        <dbReference type="ARBA" id="ARBA00022801"/>
    </source>
</evidence>
<feature type="compositionally biased region" description="Polar residues" evidence="12">
    <location>
        <begin position="103"/>
        <end position="113"/>
    </location>
</feature>
<evidence type="ECO:0000259" key="13">
    <source>
        <dbReference type="PROSITE" id="PS51722"/>
    </source>
</evidence>
<dbReference type="Pfam" id="PF08938">
    <property type="entry name" value="HBS1_N"/>
    <property type="match status" value="1"/>
</dbReference>
<protein>
    <recommendedName>
        <fullName evidence="11">Elongation factor 1 alpha-like protein</fullName>
    </recommendedName>
</protein>
<evidence type="ECO:0000256" key="8">
    <source>
        <dbReference type="ARBA" id="ARBA00023134"/>
    </source>
</evidence>
<dbReference type="VEuPathDB" id="FungiDB:KLMA_10412"/>
<keyword evidence="7" id="KW-0648">Protein biosynthesis</keyword>
<evidence type="ECO:0000313" key="15">
    <source>
        <dbReference type="Proteomes" id="UP000065495"/>
    </source>
</evidence>
<dbReference type="InterPro" id="IPR027417">
    <property type="entry name" value="P-loop_NTPase"/>
</dbReference>
<dbReference type="InterPro" id="IPR000795">
    <property type="entry name" value="T_Tr_GTP-bd_dom"/>
</dbReference>
<evidence type="ECO:0000313" key="14">
    <source>
        <dbReference type="EMBL" id="BAO38034.1"/>
    </source>
</evidence>
<dbReference type="PRINTS" id="PR00315">
    <property type="entry name" value="ELONGATNFCT"/>
</dbReference>
<dbReference type="InterPro" id="IPR031157">
    <property type="entry name" value="G_TR_CS"/>
</dbReference>
<dbReference type="EMBL" id="AP012213">
    <property type="protein sequence ID" value="BAO38034.1"/>
    <property type="molecule type" value="Genomic_DNA"/>
</dbReference>
<gene>
    <name evidence="14" type="primary">HBS1</name>
    <name evidence="14" type="ORF">KLMA_10412</name>
</gene>
<dbReference type="Gene3D" id="3.40.50.300">
    <property type="entry name" value="P-loop containing nucleotide triphosphate hydrolases"/>
    <property type="match status" value="1"/>
</dbReference>
<evidence type="ECO:0000256" key="4">
    <source>
        <dbReference type="ARBA" id="ARBA00022741"/>
    </source>
</evidence>
<comment type="subunit">
    <text evidence="10">Component of the Dom34-Hbs1 complex, also named Pelota-HBS1L complex, composed of dom34 and hbs1.</text>
</comment>
<accession>W0T7G0</accession>
<feature type="domain" description="Tr-type G" evidence="13">
    <location>
        <begin position="401"/>
        <end position="624"/>
    </location>
</feature>
<dbReference type="AlphaFoldDB" id="W0T7G0"/>
<dbReference type="InterPro" id="IPR009001">
    <property type="entry name" value="Transl_elong_EF1A/Init_IF2_C"/>
</dbReference>
<evidence type="ECO:0000256" key="11">
    <source>
        <dbReference type="ARBA" id="ARBA00074866"/>
    </source>
</evidence>
<comment type="similarity">
    <text evidence="2">Belongs to the TRAFAC class translation factor GTPase superfamily. Classic translation factor GTPase family. EF-Tu/EF-1A subfamily.</text>
</comment>
<evidence type="ECO:0000256" key="6">
    <source>
        <dbReference type="ARBA" id="ARBA00022845"/>
    </source>
</evidence>
<dbReference type="InterPro" id="IPR009000">
    <property type="entry name" value="Transl_B-barrel_sf"/>
</dbReference>
<sequence>MSKYYDEDDAIDYEEDIPDFQDEDEFDDYLNDEEYELLNQIFPTAKSELEEYQGWDNLTVKKALFEHNFDLTSAMIELKRKFKKKEMLARKRAMQKQQQKSSATVPTSGQTPSLLDALKKNSSAKKLGGANGPAAKQSLSERLQSLKLSSKGSVSGHTVNTNATNNTNSEVPHTATRTLASKLASLRKAKPEPKKDEESPVSQEPKKNGEPGKNQENVDTLKRIDNTWTWKILKKLNDVASPNKTTNISKSPSLLVTNIIIQEERHENASLKRKHDELFTVYYPNTNNRSAKKQAISNFNKPSPDDVALTQQKAAFEVDRVKDNIAKLSLQEKKDTQSKHSNNNNDNVGEKEEEEDDDYEDDDEYDRVNVEDVPIRTYKKATVPTKPKNPINIQSHLADKKPHLNFVVLGHVDAGKSTLMGRLLYDVGAVDSKLIRKLQKESEMAGKSSFHLAWVMDQTAEERNRGVTVDICTSDFATSKGTFTIVDAPGHRDFVPNAIVGISQADVAVLSVDCGTDAFESGFNLDGQTKEHALLARSLGIKHIIVAMNKMDTVGWYEGRFLDIKSELLVFFEEIGFESENISYVPCSGLTGEGIFKTPYPIGQTWYKGPNLVQELEITAAKYSKINDEEDIKEPFIFNILDVTPTSKNTSAVISGKVEAGSIQPGETITIFPSEQSCVVDSILCGNDNKKVDIALRGDFVQLKLHGAFAEDIQSGDLASVAGYDIPSAQEFTCRLLTFKIDRPLLPGTSLILFRGATEQPCRIKKLCYTVNKKNPTEVLKKKVRHLGSFQSAIVEIELVEKKRRIPMLTIKENKKLGRVVLRKEGKTIGAAVINSLDY</sequence>
<organism evidence="14 15">
    <name type="scientific">Kluyveromyces marxianus (strain DMKU3-1042 / BCC 29191 / NBRC 104275)</name>
    <name type="common">Yeast</name>
    <name type="synonym">Candida kefyr</name>
    <dbReference type="NCBI Taxonomy" id="1003335"/>
    <lineage>
        <taxon>Eukaryota</taxon>
        <taxon>Fungi</taxon>
        <taxon>Dikarya</taxon>
        <taxon>Ascomycota</taxon>
        <taxon>Saccharomycotina</taxon>
        <taxon>Saccharomycetes</taxon>
        <taxon>Saccharomycetales</taxon>
        <taxon>Saccharomycetaceae</taxon>
        <taxon>Kluyveromyces</taxon>
    </lineage>
</organism>
<evidence type="ECO:0000256" key="10">
    <source>
        <dbReference type="ARBA" id="ARBA00063537"/>
    </source>
</evidence>
<dbReference type="SUPFAM" id="SSF52540">
    <property type="entry name" value="P-loop containing nucleoside triphosphate hydrolases"/>
    <property type="match status" value="1"/>
</dbReference>
<dbReference type="RefSeq" id="XP_022673932.1">
    <property type="nucleotide sequence ID" value="XM_022821051.1"/>
</dbReference>
<dbReference type="Pfam" id="PF22594">
    <property type="entry name" value="GTP-eEF1A_C"/>
    <property type="match status" value="1"/>
</dbReference>
<comment type="catalytic activity">
    <reaction evidence="9">
        <text>GTP + H2O = GDP + phosphate + H(+)</text>
        <dbReference type="Rhea" id="RHEA:19669"/>
        <dbReference type="ChEBI" id="CHEBI:15377"/>
        <dbReference type="ChEBI" id="CHEBI:15378"/>
        <dbReference type="ChEBI" id="CHEBI:37565"/>
        <dbReference type="ChEBI" id="CHEBI:43474"/>
        <dbReference type="ChEBI" id="CHEBI:58189"/>
    </reaction>
    <physiologicalReaction direction="left-to-right" evidence="9">
        <dbReference type="Rhea" id="RHEA:19670"/>
    </physiologicalReaction>
</comment>
<dbReference type="GO" id="GO:0003924">
    <property type="term" value="F:GTPase activity"/>
    <property type="evidence" value="ECO:0007669"/>
    <property type="project" value="InterPro"/>
</dbReference>
<feature type="region of interest" description="Disordered" evidence="12">
    <location>
        <begin position="148"/>
        <end position="221"/>
    </location>
</feature>
<dbReference type="InterPro" id="IPR050100">
    <property type="entry name" value="TRAFAC_GTPase_members"/>
</dbReference>
<keyword evidence="4" id="KW-0547">Nucleotide-binding</keyword>
<dbReference type="GO" id="GO:0006412">
    <property type="term" value="P:translation"/>
    <property type="evidence" value="ECO:0007669"/>
    <property type="project" value="UniProtKB-KW"/>
</dbReference>
<feature type="compositionally biased region" description="Basic and acidic residues" evidence="12">
    <location>
        <begin position="189"/>
        <end position="210"/>
    </location>
</feature>
<keyword evidence="6" id="KW-0810">Translation regulation</keyword>
<name>W0T7G0_KLUMD</name>
<dbReference type="Gene3D" id="2.40.30.10">
    <property type="entry name" value="Translation factors"/>
    <property type="match status" value="2"/>
</dbReference>
<evidence type="ECO:0000256" key="1">
    <source>
        <dbReference type="ARBA" id="ARBA00004496"/>
    </source>
</evidence>
<dbReference type="OrthoDB" id="342024at2759"/>
<dbReference type="Proteomes" id="UP000065495">
    <property type="component" value="Chromosome 1"/>
</dbReference>
<dbReference type="GO" id="GO:0005525">
    <property type="term" value="F:GTP binding"/>
    <property type="evidence" value="ECO:0007669"/>
    <property type="project" value="UniProtKB-KW"/>
</dbReference>
<evidence type="ECO:0000256" key="12">
    <source>
        <dbReference type="SAM" id="MobiDB-lite"/>
    </source>
</evidence>
<dbReference type="GeneID" id="34714077"/>
<dbReference type="GO" id="GO:0006417">
    <property type="term" value="P:regulation of translation"/>
    <property type="evidence" value="ECO:0007669"/>
    <property type="project" value="UniProtKB-KW"/>
</dbReference>
<feature type="compositionally biased region" description="Low complexity" evidence="12">
    <location>
        <begin position="148"/>
        <end position="168"/>
    </location>
</feature>
<reference evidence="14 15" key="1">
    <citation type="journal article" date="2015" name="Biotechnol. Biofuels">
        <title>Genetic basis of the highly efficient yeast Kluyveromyces marxianus: complete genome sequence and transcriptome analyses.</title>
        <authorList>
            <person name="Lertwattanasakul N."/>
            <person name="Kosaka T."/>
            <person name="Hosoyama A."/>
            <person name="Suzuki Y."/>
            <person name="Rodrussamee N."/>
            <person name="Matsutani M."/>
            <person name="Murata M."/>
            <person name="Fujimoto N."/>
            <person name="Suprayogi"/>
            <person name="Tsuchikane K."/>
            <person name="Limtong S."/>
            <person name="Fujita N."/>
            <person name="Yamada M."/>
        </authorList>
    </citation>
    <scope>NUCLEOTIDE SEQUENCE [LARGE SCALE GENOMIC DNA]</scope>
    <source>
        <strain evidence="15">DMKU3-1042 / BCC 29191 / NBRC 104275</strain>
    </source>
</reference>
<dbReference type="KEGG" id="kmx:KLMA_10412"/>